<evidence type="ECO:0000256" key="6">
    <source>
        <dbReference type="PIRSR" id="PIRSR600821-50"/>
    </source>
</evidence>
<proteinExistence type="inferred from homology"/>
<comment type="pathway">
    <text evidence="5">Amino-acid biosynthesis; D-alanine biosynthesis; D-alanine from L-alanine: step 1/1.</text>
</comment>
<dbReference type="InterPro" id="IPR011079">
    <property type="entry name" value="Ala_racemase_C"/>
</dbReference>
<keyword evidence="3 5" id="KW-0663">Pyridoxal phosphate</keyword>
<dbReference type="Gene3D" id="2.40.37.10">
    <property type="entry name" value="Lyase, Ornithine Decarboxylase, Chain A, domain 1"/>
    <property type="match status" value="1"/>
</dbReference>
<reference evidence="9 10" key="1">
    <citation type="journal article" date="2018" name="Microbiome">
        <title>Fine metagenomic profile of the Mediterranean stratified and mixed water columns revealed by assembly and recruitment.</title>
        <authorList>
            <person name="Haro-Moreno J.M."/>
            <person name="Lopez-Perez M."/>
            <person name="De La Torre J.R."/>
            <person name="Picazo A."/>
            <person name="Camacho A."/>
            <person name="Rodriguez-Valera F."/>
        </authorList>
    </citation>
    <scope>NUCLEOTIDE SEQUENCE [LARGE SCALE GENOMIC DNA]</scope>
    <source>
        <strain evidence="9">MED-G84</strain>
    </source>
</reference>
<protein>
    <recommendedName>
        <fullName evidence="5">Alanine racemase</fullName>
        <ecNumber evidence="5">5.1.1.1</ecNumber>
    </recommendedName>
</protein>
<name>A0A368BNX7_9GAMM</name>
<evidence type="ECO:0000256" key="3">
    <source>
        <dbReference type="ARBA" id="ARBA00022898"/>
    </source>
</evidence>
<dbReference type="GO" id="GO:0030170">
    <property type="term" value="F:pyridoxal phosphate binding"/>
    <property type="evidence" value="ECO:0007669"/>
    <property type="project" value="UniProtKB-UniRule"/>
</dbReference>
<dbReference type="PRINTS" id="PR00992">
    <property type="entry name" value="ALARACEMASE"/>
</dbReference>
<dbReference type="PROSITE" id="PS00395">
    <property type="entry name" value="ALANINE_RACEMASE"/>
    <property type="match status" value="1"/>
</dbReference>
<dbReference type="Pfam" id="PF00842">
    <property type="entry name" value="Ala_racemase_C"/>
    <property type="match status" value="1"/>
</dbReference>
<evidence type="ECO:0000256" key="5">
    <source>
        <dbReference type="HAMAP-Rule" id="MF_01201"/>
    </source>
</evidence>
<dbReference type="PANTHER" id="PTHR30511:SF0">
    <property type="entry name" value="ALANINE RACEMASE, CATABOLIC-RELATED"/>
    <property type="match status" value="1"/>
</dbReference>
<dbReference type="PANTHER" id="PTHR30511">
    <property type="entry name" value="ALANINE RACEMASE"/>
    <property type="match status" value="1"/>
</dbReference>
<evidence type="ECO:0000313" key="10">
    <source>
        <dbReference type="Proteomes" id="UP000253032"/>
    </source>
</evidence>
<gene>
    <name evidence="9" type="primary">alr</name>
    <name evidence="9" type="ORF">DBW98_02360</name>
</gene>
<dbReference type="Proteomes" id="UP000253032">
    <property type="component" value="Unassembled WGS sequence"/>
</dbReference>
<feature type="modified residue" description="N6-(pyridoxal phosphate)lysine" evidence="5 6">
    <location>
        <position position="37"/>
    </location>
</feature>
<dbReference type="SUPFAM" id="SSF51419">
    <property type="entry name" value="PLP-binding barrel"/>
    <property type="match status" value="1"/>
</dbReference>
<keyword evidence="4 5" id="KW-0413">Isomerase</keyword>
<comment type="similarity">
    <text evidence="5">Belongs to the alanine racemase family.</text>
</comment>
<evidence type="ECO:0000256" key="1">
    <source>
        <dbReference type="ARBA" id="ARBA00000316"/>
    </source>
</evidence>
<dbReference type="InterPro" id="IPR029066">
    <property type="entry name" value="PLP-binding_barrel"/>
</dbReference>
<dbReference type="EC" id="5.1.1.1" evidence="5"/>
<evidence type="ECO:0000256" key="7">
    <source>
        <dbReference type="PIRSR" id="PIRSR600821-52"/>
    </source>
</evidence>
<evidence type="ECO:0000259" key="8">
    <source>
        <dbReference type="SMART" id="SM01005"/>
    </source>
</evidence>
<accession>A0A368BNX7</accession>
<evidence type="ECO:0000313" key="9">
    <source>
        <dbReference type="EMBL" id="RCL38542.1"/>
    </source>
</evidence>
<dbReference type="NCBIfam" id="TIGR00492">
    <property type="entry name" value="alr"/>
    <property type="match status" value="1"/>
</dbReference>
<comment type="cofactor">
    <cofactor evidence="2 5 6">
        <name>pyridoxal 5'-phosphate</name>
        <dbReference type="ChEBI" id="CHEBI:597326"/>
    </cofactor>
</comment>
<sequence length="349" mass="39466">MIEPNSELVIDYELVRNNIQVIKKNLPKDSKFMGIIKSNAYGHDLEKSAQALDGFVDGYGVVRLEEALKIRDISSKPILAMQGVYSSDAYDSLKQHEIWTVIHSLTQLPLAKQYQDELIFWIKLNTGMNRLGIGLDEIDQFKSFFKEQNVLMTHLACADNPGDELNDVQFKNFNSAYKKISKKMNRSVLNSAGIFNFPNYSFDWVRSGIAIYGGIDFPELKTAMTFRSQIISIQSLNANERIGYGGRVKTEKKSKIAIVYCGYADGFPQTAIDGTSALVNGHLSNILGRVSMDLISIDVTDIPDCKIGDWCELWSPELSIIENTQKNNLISYELMTKMSQRVKRQYLNI</sequence>
<evidence type="ECO:0000256" key="2">
    <source>
        <dbReference type="ARBA" id="ARBA00001933"/>
    </source>
</evidence>
<dbReference type="InterPro" id="IPR020622">
    <property type="entry name" value="Ala_racemase_pyridoxalP-BS"/>
</dbReference>
<dbReference type="AlphaFoldDB" id="A0A368BNX7"/>
<comment type="caution">
    <text evidence="9">The sequence shown here is derived from an EMBL/GenBank/DDBJ whole genome shotgun (WGS) entry which is preliminary data.</text>
</comment>
<dbReference type="Pfam" id="PF01168">
    <property type="entry name" value="Ala_racemase_N"/>
    <property type="match status" value="1"/>
</dbReference>
<dbReference type="FunFam" id="3.20.20.10:FF:000002">
    <property type="entry name" value="Alanine racemase"/>
    <property type="match status" value="1"/>
</dbReference>
<feature type="active site" description="Proton acceptor; specific for L-alanine" evidence="5">
    <location>
        <position position="244"/>
    </location>
</feature>
<evidence type="ECO:0000256" key="4">
    <source>
        <dbReference type="ARBA" id="ARBA00023235"/>
    </source>
</evidence>
<comment type="function">
    <text evidence="5">Catalyzes the interconversion of L-alanine and D-alanine. May also act on other amino acids.</text>
</comment>
<organism evidence="9 10">
    <name type="scientific">SAR86 cluster bacterium</name>
    <dbReference type="NCBI Taxonomy" id="2030880"/>
    <lineage>
        <taxon>Bacteria</taxon>
        <taxon>Pseudomonadati</taxon>
        <taxon>Pseudomonadota</taxon>
        <taxon>Gammaproteobacteria</taxon>
        <taxon>SAR86 cluster</taxon>
    </lineage>
</organism>
<feature type="binding site" evidence="5 7">
    <location>
        <position position="292"/>
    </location>
    <ligand>
        <name>substrate</name>
    </ligand>
</feature>
<dbReference type="GO" id="GO:0008784">
    <property type="term" value="F:alanine racemase activity"/>
    <property type="evidence" value="ECO:0007669"/>
    <property type="project" value="UniProtKB-UniRule"/>
</dbReference>
<dbReference type="GO" id="GO:0005829">
    <property type="term" value="C:cytosol"/>
    <property type="evidence" value="ECO:0007669"/>
    <property type="project" value="TreeGrafter"/>
</dbReference>
<dbReference type="SMART" id="SM01005">
    <property type="entry name" value="Ala_racemase_C"/>
    <property type="match status" value="1"/>
</dbReference>
<dbReference type="InterPro" id="IPR009006">
    <property type="entry name" value="Ala_racemase/Decarboxylase_C"/>
</dbReference>
<dbReference type="Gene3D" id="3.20.20.10">
    <property type="entry name" value="Alanine racemase"/>
    <property type="match status" value="1"/>
</dbReference>
<comment type="catalytic activity">
    <reaction evidence="1 5">
        <text>L-alanine = D-alanine</text>
        <dbReference type="Rhea" id="RHEA:20249"/>
        <dbReference type="ChEBI" id="CHEBI:57416"/>
        <dbReference type="ChEBI" id="CHEBI:57972"/>
        <dbReference type="EC" id="5.1.1.1"/>
    </reaction>
</comment>
<dbReference type="EMBL" id="QOPC01000009">
    <property type="protein sequence ID" value="RCL38542.1"/>
    <property type="molecule type" value="Genomic_DNA"/>
</dbReference>
<dbReference type="SUPFAM" id="SSF50621">
    <property type="entry name" value="Alanine racemase C-terminal domain-like"/>
    <property type="match status" value="1"/>
</dbReference>
<feature type="domain" description="Alanine racemase C-terminal" evidence="8">
    <location>
        <begin position="223"/>
        <end position="347"/>
    </location>
</feature>
<dbReference type="HAMAP" id="MF_01201">
    <property type="entry name" value="Ala_racemase"/>
    <property type="match status" value="1"/>
</dbReference>
<dbReference type="GO" id="GO:0030632">
    <property type="term" value="P:D-alanine biosynthetic process"/>
    <property type="evidence" value="ECO:0007669"/>
    <property type="project" value="UniProtKB-UniRule"/>
</dbReference>
<feature type="active site" description="Proton acceptor; specific for D-alanine" evidence="5">
    <location>
        <position position="37"/>
    </location>
</feature>
<feature type="binding site" evidence="5 7">
    <location>
        <position position="130"/>
    </location>
    <ligand>
        <name>substrate</name>
    </ligand>
</feature>
<dbReference type="UniPathway" id="UPA00042">
    <property type="reaction ID" value="UER00497"/>
</dbReference>
<dbReference type="InterPro" id="IPR001608">
    <property type="entry name" value="Ala_racemase_N"/>
</dbReference>
<dbReference type="InterPro" id="IPR000821">
    <property type="entry name" value="Ala_racemase"/>
</dbReference>